<dbReference type="OrthoDB" id="3083879at2759"/>
<dbReference type="Proteomes" id="UP001063166">
    <property type="component" value="Unassembled WGS sequence"/>
</dbReference>
<gene>
    <name evidence="1" type="ORF">LshimejAT787_1104080</name>
</gene>
<proteinExistence type="predicted"/>
<dbReference type="EMBL" id="BRPK01000011">
    <property type="protein sequence ID" value="GLB42393.1"/>
    <property type="molecule type" value="Genomic_DNA"/>
</dbReference>
<reference evidence="1" key="1">
    <citation type="submission" date="2022-07" db="EMBL/GenBank/DDBJ databases">
        <title>The genome of Lyophyllum shimeji provides insight into the initial evolution of ectomycorrhizal fungal genome.</title>
        <authorList>
            <person name="Kobayashi Y."/>
            <person name="Shibata T."/>
            <person name="Hirakawa H."/>
            <person name="Shigenobu S."/>
            <person name="Nishiyama T."/>
            <person name="Yamada A."/>
            <person name="Hasebe M."/>
            <person name="Kawaguchi M."/>
        </authorList>
    </citation>
    <scope>NUCLEOTIDE SEQUENCE</scope>
    <source>
        <strain evidence="1">AT787</strain>
    </source>
</reference>
<dbReference type="AlphaFoldDB" id="A0A9P3PVL0"/>
<sequence>MVRLGSGYVMKAELGMKIAATLGINPEQNNIQNARVHINRYTQARIPNFPMLRGIEYAPFQPDFAYILVTRHEDDNRKRKFKERPLDLGILSIVIGEFKLLAVAPYHVDFLDCFCPIPLRRSSPLSPVPLCSMYISRIHIFQFILFSPARQPPLSLALITTAAWIAVGLSDQVRARRTVLPTLHGNMPYTRPRENWCQCQSIHPEYTI</sequence>
<name>A0A9P3PVL0_LYOSH</name>
<evidence type="ECO:0000313" key="2">
    <source>
        <dbReference type="Proteomes" id="UP001063166"/>
    </source>
</evidence>
<evidence type="ECO:0000313" key="1">
    <source>
        <dbReference type="EMBL" id="GLB42393.1"/>
    </source>
</evidence>
<protein>
    <submittedName>
        <fullName evidence="1">Uncharacterized protein</fullName>
    </submittedName>
</protein>
<organism evidence="1 2">
    <name type="scientific">Lyophyllum shimeji</name>
    <name type="common">Hon-shimeji</name>
    <name type="synonym">Tricholoma shimeji</name>
    <dbReference type="NCBI Taxonomy" id="47721"/>
    <lineage>
        <taxon>Eukaryota</taxon>
        <taxon>Fungi</taxon>
        <taxon>Dikarya</taxon>
        <taxon>Basidiomycota</taxon>
        <taxon>Agaricomycotina</taxon>
        <taxon>Agaricomycetes</taxon>
        <taxon>Agaricomycetidae</taxon>
        <taxon>Agaricales</taxon>
        <taxon>Tricholomatineae</taxon>
        <taxon>Lyophyllaceae</taxon>
        <taxon>Lyophyllum</taxon>
    </lineage>
</organism>
<accession>A0A9P3PVL0</accession>
<keyword evidence="2" id="KW-1185">Reference proteome</keyword>
<comment type="caution">
    <text evidence="1">The sequence shown here is derived from an EMBL/GenBank/DDBJ whole genome shotgun (WGS) entry which is preliminary data.</text>
</comment>